<evidence type="ECO:0000259" key="2">
    <source>
        <dbReference type="Pfam" id="PF05763"/>
    </source>
</evidence>
<dbReference type="EMBL" id="CP001398">
    <property type="protein sequence ID" value="ACS33008.1"/>
    <property type="molecule type" value="Genomic_DNA"/>
</dbReference>
<proteinExistence type="predicted"/>
<keyword evidence="4" id="KW-1185">Reference proteome</keyword>
<protein>
    <recommendedName>
        <fullName evidence="2">DUF835 domain-containing protein</fullName>
    </recommendedName>
</protein>
<feature type="transmembrane region" description="Helical" evidence="1">
    <location>
        <begin position="6"/>
        <end position="27"/>
    </location>
</feature>
<feature type="transmembrane region" description="Helical" evidence="1">
    <location>
        <begin position="39"/>
        <end position="62"/>
    </location>
</feature>
<reference evidence="3 4" key="1">
    <citation type="journal article" date="2007" name="Genome Biol.">
        <title>Genome analysis and genome-wide proteomics of Thermococcus gammatolerans, the most radioresistant organism known amongst the Archaea.</title>
        <authorList>
            <person name="Zivanovic Y."/>
            <person name="Armengaud J."/>
            <person name="Lagorce A."/>
            <person name="Leplat C."/>
            <person name="Guerin P."/>
            <person name="Dutertre M."/>
            <person name="Anthouard V."/>
            <person name="Forterre P."/>
            <person name="Wincker P."/>
            <person name="Confalonieri F."/>
        </authorList>
    </citation>
    <scope>NUCLEOTIDE SEQUENCE [LARGE SCALE GENOMIC DNA]</scope>
    <source>
        <strain evidence="4">DSM 15229 / JCM 11827 / EJ3</strain>
    </source>
</reference>
<dbReference type="AlphaFoldDB" id="C5A446"/>
<evidence type="ECO:0000313" key="3">
    <source>
        <dbReference type="EMBL" id="ACS33008.1"/>
    </source>
</evidence>
<dbReference type="Pfam" id="PF05763">
    <property type="entry name" value="DUF835"/>
    <property type="match status" value="1"/>
</dbReference>
<dbReference type="OrthoDB" id="96706at2157"/>
<keyword evidence="1" id="KW-0812">Transmembrane</keyword>
<dbReference type="eggNOG" id="arCOG03799">
    <property type="taxonomic scope" value="Archaea"/>
</dbReference>
<dbReference type="RefSeq" id="WP_015858126.1">
    <property type="nucleotide sequence ID" value="NC_012804.1"/>
</dbReference>
<accession>C5A446</accession>
<feature type="transmembrane region" description="Helical" evidence="1">
    <location>
        <begin position="68"/>
        <end position="90"/>
    </location>
</feature>
<dbReference type="InterPro" id="IPR008553">
    <property type="entry name" value="DUF835"/>
</dbReference>
<dbReference type="PaxDb" id="593117-TGAM_0506"/>
<dbReference type="HOGENOM" id="CLU_076516_0_0_2"/>
<keyword evidence="1" id="KW-1133">Transmembrane helix</keyword>
<dbReference type="GeneID" id="7987374"/>
<keyword evidence="1" id="KW-0472">Membrane</keyword>
<dbReference type="PATRIC" id="fig|593117.10.peg.501"/>
<dbReference type="KEGG" id="tga:TGAM_0506"/>
<organism evidence="3 4">
    <name type="scientific">Thermococcus gammatolerans (strain DSM 15229 / JCM 11827 / EJ3)</name>
    <dbReference type="NCBI Taxonomy" id="593117"/>
    <lineage>
        <taxon>Archaea</taxon>
        <taxon>Methanobacteriati</taxon>
        <taxon>Methanobacteriota</taxon>
        <taxon>Thermococci</taxon>
        <taxon>Thermococcales</taxon>
        <taxon>Thermococcaceae</taxon>
        <taxon>Thermococcus</taxon>
    </lineage>
</organism>
<gene>
    <name evidence="3" type="ordered locus">TGAM_0506</name>
</gene>
<feature type="domain" description="DUF835" evidence="2">
    <location>
        <begin position="148"/>
        <end position="246"/>
    </location>
</feature>
<evidence type="ECO:0000256" key="1">
    <source>
        <dbReference type="SAM" id="Phobius"/>
    </source>
</evidence>
<sequence>MVKVAVLIAGLVSLMVYSVLLILAYLYSRSIVAPLSRKFSMNVILSGLLAVAASIVVIIDAVTGKVLWWLEAALFLVSYVLLMVSVIHYLRLSSRVLSGSKEREEYGERGPLIGGFSVTPEELPKLTPLCGMFKTKIYIGRSKNPTVCDFDRRIWLSRIEAADSVDPAKLHVILESVIRTISEGGGSGLVLLDGIEFLLLHNDFRSVVKFLASLKDYMLLSNSAVVVVLDEETLGEREISVIRREFPPLEIEKLLSSLEKHALFGALSREDLKE</sequence>
<name>C5A446_THEGJ</name>
<dbReference type="Proteomes" id="UP000001488">
    <property type="component" value="Chromosome"/>
</dbReference>
<evidence type="ECO:0000313" key="4">
    <source>
        <dbReference type="Proteomes" id="UP000001488"/>
    </source>
</evidence>